<dbReference type="Proteomes" id="UP000823963">
    <property type="component" value="Unassembled WGS sequence"/>
</dbReference>
<dbReference type="Pfam" id="PF11208">
    <property type="entry name" value="DUF2992"/>
    <property type="match status" value="1"/>
</dbReference>
<name>A0A9D1UWN4_9LACO</name>
<protein>
    <submittedName>
        <fullName evidence="1">YjdF family protein</fullName>
    </submittedName>
</protein>
<dbReference type="AlphaFoldDB" id="A0A9D1UWN4"/>
<gene>
    <name evidence="1" type="ORF">H9861_03565</name>
</gene>
<reference evidence="1" key="2">
    <citation type="submission" date="2021-04" db="EMBL/GenBank/DDBJ databases">
        <authorList>
            <person name="Gilroy R."/>
        </authorList>
    </citation>
    <scope>NUCLEOTIDE SEQUENCE</scope>
    <source>
        <strain evidence="1">6627</strain>
    </source>
</reference>
<comment type="caution">
    <text evidence="1">The sequence shown here is derived from an EMBL/GenBank/DDBJ whole genome shotgun (WGS) entry which is preliminary data.</text>
</comment>
<dbReference type="EMBL" id="DXFP01000028">
    <property type="protein sequence ID" value="HIX01813.1"/>
    <property type="molecule type" value="Genomic_DNA"/>
</dbReference>
<proteinExistence type="predicted"/>
<reference evidence="1" key="1">
    <citation type="journal article" date="2021" name="PeerJ">
        <title>Extensive microbial diversity within the chicken gut microbiome revealed by metagenomics and culture.</title>
        <authorList>
            <person name="Gilroy R."/>
            <person name="Ravi A."/>
            <person name="Getino M."/>
            <person name="Pursley I."/>
            <person name="Horton D.L."/>
            <person name="Alikhan N.F."/>
            <person name="Baker D."/>
            <person name="Gharbi K."/>
            <person name="Hall N."/>
            <person name="Watson M."/>
            <person name="Adriaenssens E.M."/>
            <person name="Foster-Nyarko E."/>
            <person name="Jarju S."/>
            <person name="Secka A."/>
            <person name="Antonio M."/>
            <person name="Oren A."/>
            <person name="Chaudhuri R.R."/>
            <person name="La Ragione R."/>
            <person name="Hildebrand F."/>
            <person name="Pallen M.J."/>
        </authorList>
    </citation>
    <scope>NUCLEOTIDE SEQUENCE</scope>
    <source>
        <strain evidence="1">6627</strain>
    </source>
</reference>
<dbReference type="InterPro" id="IPR016787">
    <property type="entry name" value="UCP021328"/>
</dbReference>
<organism evidence="1 2">
    <name type="scientific">Candidatus Ligilactobacillus excrementigallinarum</name>
    <dbReference type="NCBI Taxonomy" id="2838641"/>
    <lineage>
        <taxon>Bacteria</taxon>
        <taxon>Bacillati</taxon>
        <taxon>Bacillota</taxon>
        <taxon>Bacilli</taxon>
        <taxon>Lactobacillales</taxon>
        <taxon>Lactobacillaceae</taxon>
        <taxon>Ligilactobacillus</taxon>
    </lineage>
</organism>
<evidence type="ECO:0000313" key="1">
    <source>
        <dbReference type="EMBL" id="HIX01813.1"/>
    </source>
</evidence>
<sequence>MTNCLKLTIIFDAPFYKGIFENQIDNKYFVAAINLGTSEPKIRDIYQLILQRWQTISFYTNLEKSSQVTKNISVKKMQKQARQNKHKAVKFHGTKAQQVLQAQHNDLKLQRKQIHRQQQLLTKQQQFELKQLKRREKHKGH</sequence>
<accession>A0A9D1UWN4</accession>
<evidence type="ECO:0000313" key="2">
    <source>
        <dbReference type="Proteomes" id="UP000823963"/>
    </source>
</evidence>